<dbReference type="InterPro" id="IPR028087">
    <property type="entry name" value="Tad_N"/>
</dbReference>
<feature type="transmembrane region" description="Helical" evidence="1">
    <location>
        <begin position="15"/>
        <end position="36"/>
    </location>
</feature>
<organism evidence="4 5">
    <name type="scientific">Pseudomonas koreensis</name>
    <dbReference type="NCBI Taxonomy" id="198620"/>
    <lineage>
        <taxon>Bacteria</taxon>
        <taxon>Pseudomonadati</taxon>
        <taxon>Pseudomonadota</taxon>
        <taxon>Gammaproteobacteria</taxon>
        <taxon>Pseudomonadales</taxon>
        <taxon>Pseudomonadaceae</taxon>
        <taxon>Pseudomonas</taxon>
    </lineage>
</organism>
<feature type="domain" description="Putative Flp pilus-assembly TadG-like N-terminal" evidence="3">
    <location>
        <begin position="15"/>
        <end position="61"/>
    </location>
</feature>
<sequence>MSPRSPFNGPARQRGAIGLIAALTLGLALVLILLVVDSGRLYLEKRDLQRVADMAALEAASRGGTCGAGATADAYARASVARNDFPIPSVGRTLAVACGGLTVDANNLRVFTANAASSEAIRVVVSQSVTQSVAGGVGALFGGAGQGATVTLTATAVAALPPPLASLTIRSSAVTIDSSRSAVLNALYGGLVGGNLNLSAASWNGLVNSNISLLGYLDRLKVDIGLSAGGYEQVLGNSIAVSQLVQTAINVLDPNGTLGATATIVGLQAIKTAVGATQVVLGNLLNVQAGTQATALAANLRAFDLIQGFLQLANKQNGLVTSQTINLGVAQVTARVQVLEPPQLSAIGDPRKIMAPNNPLGANRIYVKTAQVRTLLSVQLPILDGIASLVSGVADLAAPLGSILSSLLHLDIKGVLDSLTCALGIPCQTPDVQLLPGSFRLDVLVDAASANSYVTAYSCLTPTNKTLTTNTTTSVVNLKMGTIDAATAFGNNVTPPTAVVTPLKLIDIGVKTCSRLLLVLPFNCTPRTAGVGGGISISADTTIGQNANLSHVYSAPAASSLPEINQPPFYYTYSTTNIVSSLSDTLTNINLNMYGPSGSLVSALGASLGTVKGLLVTAINTVLSPLLDTLVNTLLAALGINLNQVDVGANLSCQSGRATLVI</sequence>
<dbReference type="InterPro" id="IPR018705">
    <property type="entry name" value="DUF2134_membrane"/>
</dbReference>
<reference evidence="4" key="1">
    <citation type="submission" date="2022-09" db="EMBL/GenBank/DDBJ databases">
        <authorList>
            <person name="Cesa-Luna C."/>
            <person name="Girard L."/>
            <person name="Lood C."/>
            <person name="Hofte M."/>
            <person name="De Mot R."/>
        </authorList>
    </citation>
    <scope>NUCLEOTIDE SEQUENCE</scope>
    <source>
        <strain evidence="4">B1M3-32</strain>
    </source>
</reference>
<dbReference type="EMBL" id="JAOSKY010000009">
    <property type="protein sequence ID" value="MCU7249505.1"/>
    <property type="molecule type" value="Genomic_DNA"/>
</dbReference>
<protein>
    <submittedName>
        <fullName evidence="4">Pilus assembly protein TadG-related protein</fullName>
    </submittedName>
</protein>
<dbReference type="RefSeq" id="WP_301622534.1">
    <property type="nucleotide sequence ID" value="NZ_JAOSKY010000009.1"/>
</dbReference>
<keyword evidence="1" id="KW-1133">Transmembrane helix</keyword>
<dbReference type="AlphaFoldDB" id="A0A9X2XI78"/>
<accession>A0A9X2XI78</accession>
<reference evidence="4" key="2">
    <citation type="journal article" date="2023" name="mSystems">
        <title>Charting the Lipopeptidome of Nonpathogenic Pseudomonas.</title>
        <authorList>
            <person name="Cesa-Luna C."/>
            <person name="Geudens N."/>
            <person name="Girard L."/>
            <person name="De Roo V."/>
            <person name="Maklad H.R."/>
            <person name="Martins J.C."/>
            <person name="Hofte M."/>
            <person name="De Mot R."/>
        </authorList>
    </citation>
    <scope>NUCLEOTIDE SEQUENCE</scope>
    <source>
        <strain evidence="4">B1M3-32</strain>
    </source>
</reference>
<feature type="domain" description="DUF2134" evidence="2">
    <location>
        <begin position="64"/>
        <end position="158"/>
    </location>
</feature>
<dbReference type="Pfam" id="PF09977">
    <property type="entry name" value="Tad_C"/>
    <property type="match status" value="1"/>
</dbReference>
<gene>
    <name evidence="4" type="ORF">OC940_16995</name>
</gene>
<keyword evidence="1" id="KW-0812">Transmembrane</keyword>
<evidence type="ECO:0000259" key="3">
    <source>
        <dbReference type="Pfam" id="PF13400"/>
    </source>
</evidence>
<name>A0A9X2XI78_9PSED</name>
<comment type="caution">
    <text evidence="4">The sequence shown here is derived from an EMBL/GenBank/DDBJ whole genome shotgun (WGS) entry which is preliminary data.</text>
</comment>
<evidence type="ECO:0000256" key="1">
    <source>
        <dbReference type="SAM" id="Phobius"/>
    </source>
</evidence>
<proteinExistence type="predicted"/>
<dbReference type="Pfam" id="PF13400">
    <property type="entry name" value="Tad"/>
    <property type="match status" value="1"/>
</dbReference>
<evidence type="ECO:0000313" key="4">
    <source>
        <dbReference type="EMBL" id="MCU7249505.1"/>
    </source>
</evidence>
<evidence type="ECO:0000313" key="5">
    <source>
        <dbReference type="Proteomes" id="UP001139955"/>
    </source>
</evidence>
<keyword evidence="1" id="KW-0472">Membrane</keyword>
<keyword evidence="5" id="KW-1185">Reference proteome</keyword>
<evidence type="ECO:0000259" key="2">
    <source>
        <dbReference type="Pfam" id="PF09977"/>
    </source>
</evidence>
<dbReference type="Proteomes" id="UP001139955">
    <property type="component" value="Unassembled WGS sequence"/>
</dbReference>